<sequence length="64" mass="7486">MGNCKLCGKRRKVLSQRKLCEKCSKKVMENTVAQMRAKNGPYYDKWKEGMLRYLKKSAKAKKKS</sequence>
<dbReference type="EMBL" id="BARV01022425">
    <property type="protein sequence ID" value="GAI20076.1"/>
    <property type="molecule type" value="Genomic_DNA"/>
</dbReference>
<reference evidence="1" key="1">
    <citation type="journal article" date="2014" name="Front. Microbiol.">
        <title>High frequency of phylogenetically diverse reductive dehalogenase-homologous genes in deep subseafloor sedimentary metagenomes.</title>
        <authorList>
            <person name="Kawai M."/>
            <person name="Futagami T."/>
            <person name="Toyoda A."/>
            <person name="Takaki Y."/>
            <person name="Nishi S."/>
            <person name="Hori S."/>
            <person name="Arai W."/>
            <person name="Tsubouchi T."/>
            <person name="Morono Y."/>
            <person name="Uchiyama I."/>
            <person name="Ito T."/>
            <person name="Fujiyama A."/>
            <person name="Inagaki F."/>
            <person name="Takami H."/>
        </authorList>
    </citation>
    <scope>NUCLEOTIDE SEQUENCE</scope>
    <source>
        <strain evidence="1">Expedition CK06-06</strain>
    </source>
</reference>
<evidence type="ECO:0000313" key="1">
    <source>
        <dbReference type="EMBL" id="GAI20076.1"/>
    </source>
</evidence>
<comment type="caution">
    <text evidence="1">The sequence shown here is derived from an EMBL/GenBank/DDBJ whole genome shotgun (WGS) entry which is preliminary data.</text>
</comment>
<organism evidence="1">
    <name type="scientific">marine sediment metagenome</name>
    <dbReference type="NCBI Taxonomy" id="412755"/>
    <lineage>
        <taxon>unclassified sequences</taxon>
        <taxon>metagenomes</taxon>
        <taxon>ecological metagenomes</taxon>
    </lineage>
</organism>
<proteinExistence type="predicted"/>
<protein>
    <submittedName>
        <fullName evidence="1">Uncharacterized protein</fullName>
    </submittedName>
</protein>
<dbReference type="AlphaFoldDB" id="X1MPY4"/>
<accession>X1MPY4</accession>
<gene>
    <name evidence="1" type="ORF">S06H3_36977</name>
</gene>
<name>X1MPY4_9ZZZZ</name>